<dbReference type="Proteomes" id="UP001320715">
    <property type="component" value="Unassembled WGS sequence"/>
</dbReference>
<dbReference type="InterPro" id="IPR015942">
    <property type="entry name" value="Asp/Glu/hydantoin_racemase"/>
</dbReference>
<dbReference type="RefSeq" id="WP_252915731.1">
    <property type="nucleotide sequence ID" value="NZ_CP159480.1"/>
</dbReference>
<dbReference type="Gene3D" id="3.40.50.1860">
    <property type="match status" value="2"/>
</dbReference>
<keyword evidence="2 3" id="KW-0413">Isomerase</keyword>
<comment type="similarity">
    <text evidence="1">Belongs to the aspartate/glutamate racemases family.</text>
</comment>
<gene>
    <name evidence="3" type="ORF">GTW23_10580</name>
</gene>
<comment type="caution">
    <text evidence="3">The sequence shown here is derived from an EMBL/GenBank/DDBJ whole genome shotgun (WGS) entry which is preliminary data.</text>
</comment>
<evidence type="ECO:0000256" key="1">
    <source>
        <dbReference type="ARBA" id="ARBA00007847"/>
    </source>
</evidence>
<dbReference type="PANTHER" id="PTHR21198">
    <property type="entry name" value="GLUTAMATE RACEMASE"/>
    <property type="match status" value="1"/>
</dbReference>
<name>A0ABT1CQY6_9HYPH</name>
<evidence type="ECO:0000256" key="2">
    <source>
        <dbReference type="ARBA" id="ARBA00023235"/>
    </source>
</evidence>
<evidence type="ECO:0000313" key="4">
    <source>
        <dbReference type="Proteomes" id="UP001320715"/>
    </source>
</evidence>
<dbReference type="InterPro" id="IPR001920">
    <property type="entry name" value="Asp/Glu_race"/>
</dbReference>
<dbReference type="GO" id="GO:0016853">
    <property type="term" value="F:isomerase activity"/>
    <property type="evidence" value="ECO:0007669"/>
    <property type="project" value="UniProtKB-KW"/>
</dbReference>
<dbReference type="EC" id="5.1.1.-" evidence="3"/>
<dbReference type="InterPro" id="IPR004380">
    <property type="entry name" value="Asp_race"/>
</dbReference>
<organism evidence="3 4">
    <name type="scientific">Hoeflea alexandrii</name>
    <dbReference type="NCBI Taxonomy" id="288436"/>
    <lineage>
        <taxon>Bacteria</taxon>
        <taxon>Pseudomonadati</taxon>
        <taxon>Pseudomonadota</taxon>
        <taxon>Alphaproteobacteria</taxon>
        <taxon>Hyphomicrobiales</taxon>
        <taxon>Rhizobiaceae</taxon>
        <taxon>Hoeflea</taxon>
    </lineage>
</organism>
<evidence type="ECO:0000313" key="3">
    <source>
        <dbReference type="EMBL" id="MCO6408619.1"/>
    </source>
</evidence>
<dbReference type="SUPFAM" id="SSF53681">
    <property type="entry name" value="Aspartate/glutamate racemase"/>
    <property type="match status" value="2"/>
</dbReference>
<reference evidence="3 4" key="1">
    <citation type="submission" date="2020-01" db="EMBL/GenBank/DDBJ databases">
        <title>Genomes of bacteria type strains.</title>
        <authorList>
            <person name="Chen J."/>
            <person name="Zhu S."/>
            <person name="Yang J."/>
        </authorList>
    </citation>
    <scope>NUCLEOTIDE SEQUENCE [LARGE SCALE GENOMIC DNA]</scope>
    <source>
        <strain evidence="3 4">DSM 16655</strain>
    </source>
</reference>
<dbReference type="NCBIfam" id="TIGR00035">
    <property type="entry name" value="asp_race"/>
    <property type="match status" value="1"/>
</dbReference>
<sequence>MKLIGVLGGLGWEATSRYYRMINEYTQKQLGEQHTARILLHTVDHAAIKYHNGRGDLKKVVALLSEAARSLKDGGADFIIIANNAMHEFAAQIEEASGIDLLHISDPTGQEIRDAGYSRVALLGTRATMEGDFYSDRVLSISGAGVITPDLHDRIEINRIIYDELSRGVLRCGASNYLEGLIETLRRRGAEAIVLGCSELTAAVTPDRDNVRIYDTTRLHAKAAAKRALEVSYA</sequence>
<protein>
    <submittedName>
        <fullName evidence="3">Amino acid racemase</fullName>
        <ecNumber evidence="3">5.1.1.-</ecNumber>
    </submittedName>
</protein>
<proteinExistence type="inferred from homology"/>
<dbReference type="EMBL" id="JAAAML010000002">
    <property type="protein sequence ID" value="MCO6408619.1"/>
    <property type="molecule type" value="Genomic_DNA"/>
</dbReference>
<dbReference type="PANTHER" id="PTHR21198:SF7">
    <property type="entry name" value="ASPARTATE-GLUTAMATE RACEMASE FAMILY"/>
    <property type="match status" value="1"/>
</dbReference>
<dbReference type="Pfam" id="PF01177">
    <property type="entry name" value="Asp_Glu_race"/>
    <property type="match status" value="1"/>
</dbReference>
<accession>A0ABT1CQY6</accession>
<keyword evidence="4" id="KW-1185">Reference proteome</keyword>